<proteinExistence type="predicted"/>
<comment type="caution">
    <text evidence="3">The sequence shown here is derived from an EMBL/GenBank/DDBJ whole genome shotgun (WGS) entry which is preliminary data.</text>
</comment>
<dbReference type="PATRIC" id="fig|1131935.3.peg.4273"/>
<reference evidence="3 4" key="1">
    <citation type="journal article" date="2012" name="J. Bacteriol.">
        <title>Genome Sequence of the Pattern-Forming Social Bacterium Paenibacillus dendritiformis C454 Chiral Morphotype.</title>
        <authorList>
            <person name="Sirota-Madi A."/>
            <person name="Olender T."/>
            <person name="Helman Y."/>
            <person name="Brainis I."/>
            <person name="Finkelshtein A."/>
            <person name="Roth D."/>
            <person name="Hagai E."/>
            <person name="Leshkowitz D."/>
            <person name="Brodsky L."/>
            <person name="Galatenko V."/>
            <person name="Nikolaev V."/>
            <person name="Gutnick D.L."/>
            <person name="Lancet D."/>
            <person name="Ben-Jacob E."/>
        </authorList>
    </citation>
    <scope>NUCLEOTIDE SEQUENCE [LARGE SCALE GENOMIC DNA]</scope>
    <source>
        <strain evidence="3 4">C454</strain>
    </source>
</reference>
<gene>
    <name evidence="3" type="ORF">PDENDC454_20522</name>
</gene>
<evidence type="ECO:0000313" key="3">
    <source>
        <dbReference type="EMBL" id="EHQ60403.1"/>
    </source>
</evidence>
<feature type="chain" id="PRO_5038849256" description="DUF4825 domain-containing protein" evidence="1">
    <location>
        <begin position="20"/>
        <end position="170"/>
    </location>
</feature>
<dbReference type="AlphaFoldDB" id="H3SKK5"/>
<dbReference type="InterPro" id="IPR032250">
    <property type="entry name" value="DUF4825"/>
</dbReference>
<accession>H3SKK5</accession>
<dbReference type="STRING" id="1131935.PDENDC454_20522"/>
<sequence>MKKVSRPLIFLFVLLLALAGCDSNSRSGGAGDKDIFQYKNSYVGDNSAIGSILGMLPQSDRVKQFSLSTAEKPYRITVQYNEAASPMSESDIRETVIFNATFLFALVRNVDQVHLELEGQSYLITREQLQSWYGQDLDQFENEQDLRNLTQEFIPDTDKVEQLFAKLQQQ</sequence>
<organism evidence="3 4">
    <name type="scientific">Paenibacillus dendritiformis C454</name>
    <dbReference type="NCBI Taxonomy" id="1131935"/>
    <lineage>
        <taxon>Bacteria</taxon>
        <taxon>Bacillati</taxon>
        <taxon>Bacillota</taxon>
        <taxon>Bacilli</taxon>
        <taxon>Bacillales</taxon>
        <taxon>Paenibacillaceae</taxon>
        <taxon>Paenibacillus</taxon>
    </lineage>
</organism>
<dbReference type="EMBL" id="AHKH01000072">
    <property type="protein sequence ID" value="EHQ60403.1"/>
    <property type="molecule type" value="Genomic_DNA"/>
</dbReference>
<feature type="signal peptide" evidence="1">
    <location>
        <begin position="1"/>
        <end position="19"/>
    </location>
</feature>
<dbReference type="Pfam" id="PF16107">
    <property type="entry name" value="DUF4825"/>
    <property type="match status" value="1"/>
</dbReference>
<name>H3SKK5_9BACL</name>
<keyword evidence="4" id="KW-1185">Reference proteome</keyword>
<dbReference type="PROSITE" id="PS51257">
    <property type="entry name" value="PROKAR_LIPOPROTEIN"/>
    <property type="match status" value="1"/>
</dbReference>
<dbReference type="OrthoDB" id="2352542at2"/>
<evidence type="ECO:0000256" key="1">
    <source>
        <dbReference type="SAM" id="SignalP"/>
    </source>
</evidence>
<dbReference type="Proteomes" id="UP000003900">
    <property type="component" value="Unassembled WGS sequence"/>
</dbReference>
<evidence type="ECO:0000259" key="2">
    <source>
        <dbReference type="Pfam" id="PF16107"/>
    </source>
</evidence>
<dbReference type="RefSeq" id="WP_006678591.1">
    <property type="nucleotide sequence ID" value="NZ_AHKH01000072.1"/>
</dbReference>
<protein>
    <recommendedName>
        <fullName evidence="2">DUF4825 domain-containing protein</fullName>
    </recommendedName>
</protein>
<keyword evidence="1" id="KW-0732">Signal</keyword>
<feature type="domain" description="DUF4825" evidence="2">
    <location>
        <begin position="36"/>
        <end position="120"/>
    </location>
</feature>
<evidence type="ECO:0000313" key="4">
    <source>
        <dbReference type="Proteomes" id="UP000003900"/>
    </source>
</evidence>